<dbReference type="AlphaFoldDB" id="A0AAN9BTI6"/>
<dbReference type="SUPFAM" id="SSF52058">
    <property type="entry name" value="L domain-like"/>
    <property type="match status" value="1"/>
</dbReference>
<organism evidence="5 6">
    <name type="scientific">Littorina saxatilis</name>
    <dbReference type="NCBI Taxonomy" id="31220"/>
    <lineage>
        <taxon>Eukaryota</taxon>
        <taxon>Metazoa</taxon>
        <taxon>Spiralia</taxon>
        <taxon>Lophotrochozoa</taxon>
        <taxon>Mollusca</taxon>
        <taxon>Gastropoda</taxon>
        <taxon>Caenogastropoda</taxon>
        <taxon>Littorinimorpha</taxon>
        <taxon>Littorinoidea</taxon>
        <taxon>Littorinidae</taxon>
        <taxon>Littorina</taxon>
    </lineage>
</organism>
<dbReference type="EMBL" id="JBAMIC010000002">
    <property type="protein sequence ID" value="KAK7112271.1"/>
    <property type="molecule type" value="Genomic_DNA"/>
</dbReference>
<sequence>MSMFVLLVSLTSSTQLCWSQPLRTCWLDPHTVRRPCFKNKCYCSKLTADCSSNAGNLSFIPKLTDSVIFLNFSNNSLAKIDGVDFFANVSTRLHFLDLYNNGLTYIAPGSFRRFTKLTKLLIGGNKLNYSTLPLGAVVNVPTLEALDIACGGLGPVPSVFFYQHAMPLLARLELSYNDIRHLDMNVFQPLQSLHGLLLWNKLGELTPSYLPSLSHLGLHENALVDFPDT</sequence>
<dbReference type="SMART" id="SM00369">
    <property type="entry name" value="LRR_TYP"/>
    <property type="match status" value="4"/>
</dbReference>
<dbReference type="InterPro" id="IPR003591">
    <property type="entry name" value="Leu-rich_rpt_typical-subtyp"/>
</dbReference>
<keyword evidence="1" id="KW-0433">Leucine-rich repeat</keyword>
<reference evidence="5 6" key="1">
    <citation type="submission" date="2024-02" db="EMBL/GenBank/DDBJ databases">
        <title>Chromosome-scale genome assembly of the rough periwinkle Littorina saxatilis.</title>
        <authorList>
            <person name="De Jode A."/>
            <person name="Faria R."/>
            <person name="Formenti G."/>
            <person name="Sims Y."/>
            <person name="Smith T.P."/>
            <person name="Tracey A."/>
            <person name="Wood J.M.D."/>
            <person name="Zagrodzka Z.B."/>
            <person name="Johannesson K."/>
            <person name="Butlin R.K."/>
            <person name="Leder E.H."/>
        </authorList>
    </citation>
    <scope>NUCLEOTIDE SEQUENCE [LARGE SCALE GENOMIC DNA]</scope>
    <source>
        <strain evidence="5">Snail1</strain>
        <tissue evidence="5">Muscle</tissue>
    </source>
</reference>
<feature type="chain" id="PRO_5042947441" evidence="4">
    <location>
        <begin position="20"/>
        <end position="229"/>
    </location>
</feature>
<gene>
    <name evidence="5" type="ORF">V1264_011746</name>
</gene>
<evidence type="ECO:0000256" key="1">
    <source>
        <dbReference type="ARBA" id="ARBA00022614"/>
    </source>
</evidence>
<keyword evidence="6" id="KW-1185">Reference proteome</keyword>
<dbReference type="InterPro" id="IPR032675">
    <property type="entry name" value="LRR_dom_sf"/>
</dbReference>
<dbReference type="PANTHER" id="PTHR24369:SF210">
    <property type="entry name" value="CHAOPTIN-RELATED"/>
    <property type="match status" value="1"/>
</dbReference>
<keyword evidence="3" id="KW-0677">Repeat</keyword>
<dbReference type="Gene3D" id="3.80.10.10">
    <property type="entry name" value="Ribonuclease Inhibitor"/>
    <property type="match status" value="1"/>
</dbReference>
<evidence type="ECO:0000256" key="3">
    <source>
        <dbReference type="ARBA" id="ARBA00022737"/>
    </source>
</evidence>
<evidence type="ECO:0000313" key="6">
    <source>
        <dbReference type="Proteomes" id="UP001374579"/>
    </source>
</evidence>
<proteinExistence type="predicted"/>
<accession>A0AAN9BTI6</accession>
<name>A0AAN9BTI6_9CAEN</name>
<dbReference type="InterPro" id="IPR050541">
    <property type="entry name" value="LRR_TM_domain-containing"/>
</dbReference>
<protein>
    <submittedName>
        <fullName evidence="5">Uncharacterized protein</fullName>
    </submittedName>
</protein>
<feature type="signal peptide" evidence="4">
    <location>
        <begin position="1"/>
        <end position="19"/>
    </location>
</feature>
<dbReference type="Pfam" id="PF00560">
    <property type="entry name" value="LRR_1"/>
    <property type="match status" value="1"/>
</dbReference>
<dbReference type="InterPro" id="IPR001611">
    <property type="entry name" value="Leu-rich_rpt"/>
</dbReference>
<evidence type="ECO:0000256" key="2">
    <source>
        <dbReference type="ARBA" id="ARBA00022729"/>
    </source>
</evidence>
<evidence type="ECO:0000313" key="5">
    <source>
        <dbReference type="EMBL" id="KAK7112271.1"/>
    </source>
</evidence>
<dbReference type="Proteomes" id="UP001374579">
    <property type="component" value="Unassembled WGS sequence"/>
</dbReference>
<keyword evidence="2 4" id="KW-0732">Signal</keyword>
<comment type="caution">
    <text evidence="5">The sequence shown here is derived from an EMBL/GenBank/DDBJ whole genome shotgun (WGS) entry which is preliminary data.</text>
</comment>
<dbReference type="PANTHER" id="PTHR24369">
    <property type="entry name" value="ANTIGEN BSP, PUTATIVE-RELATED"/>
    <property type="match status" value="1"/>
</dbReference>
<dbReference type="GO" id="GO:0005886">
    <property type="term" value="C:plasma membrane"/>
    <property type="evidence" value="ECO:0007669"/>
    <property type="project" value="TreeGrafter"/>
</dbReference>
<evidence type="ECO:0000256" key="4">
    <source>
        <dbReference type="SAM" id="SignalP"/>
    </source>
</evidence>